<comment type="subcellular location">
    <subcellularLocation>
        <location evidence="1">Nucleus</location>
    </subcellularLocation>
</comment>
<dbReference type="Gene3D" id="2.30.31.10">
    <property type="entry name" value="Transcriptional Coactivator Pc4, Chain A"/>
    <property type="match status" value="1"/>
</dbReference>
<proteinExistence type="inferred from homology"/>
<feature type="domain" description="Transcriptional coactivator p15 (PC4) C-terminal" evidence="8">
    <location>
        <begin position="101"/>
        <end position="151"/>
    </location>
</feature>
<dbReference type="InterPro" id="IPR003173">
    <property type="entry name" value="PC4_C"/>
</dbReference>
<dbReference type="Proteomes" id="UP001063166">
    <property type="component" value="Unassembled WGS sequence"/>
</dbReference>
<evidence type="ECO:0000256" key="2">
    <source>
        <dbReference type="ARBA" id="ARBA00009001"/>
    </source>
</evidence>
<keyword evidence="4" id="KW-0238">DNA-binding</keyword>
<keyword evidence="6" id="KW-0539">Nucleus</keyword>
<feature type="region of interest" description="Disordered" evidence="7">
    <location>
        <begin position="1"/>
        <end position="98"/>
    </location>
</feature>
<sequence>MAKRKASSDEGEYDDSDYTGSATEEAPKSRRNQKKRAIKQESDSEGEDATVKEEDELVEDDAPLAKRPKTEPTEDTAAQKAAEQQDAVVVKTSPEGDKYMDLGKKKRATVRSFKGIPLIDIREFYGPDGDEKPGKKGISLTLEQWEALKNATGTLDELFATVKKKK</sequence>
<dbReference type="GO" id="GO:0060261">
    <property type="term" value="P:positive regulation of transcription initiation by RNA polymerase II"/>
    <property type="evidence" value="ECO:0007669"/>
    <property type="project" value="InterPro"/>
</dbReference>
<evidence type="ECO:0000313" key="10">
    <source>
        <dbReference type="Proteomes" id="UP001063166"/>
    </source>
</evidence>
<dbReference type="GO" id="GO:0003713">
    <property type="term" value="F:transcription coactivator activity"/>
    <property type="evidence" value="ECO:0007669"/>
    <property type="project" value="InterPro"/>
</dbReference>
<keyword evidence="3" id="KW-0805">Transcription regulation</keyword>
<dbReference type="InterPro" id="IPR009044">
    <property type="entry name" value="ssDNA-bd_transcriptional_reg"/>
</dbReference>
<reference evidence="9" key="1">
    <citation type="submission" date="2022-07" db="EMBL/GenBank/DDBJ databases">
        <title>The genome of Lyophyllum shimeji provides insight into the initial evolution of ectomycorrhizal fungal genome.</title>
        <authorList>
            <person name="Kobayashi Y."/>
            <person name="Shibata T."/>
            <person name="Hirakawa H."/>
            <person name="Shigenobu S."/>
            <person name="Nishiyama T."/>
            <person name="Yamada A."/>
            <person name="Hasebe M."/>
            <person name="Kawaguchi M."/>
        </authorList>
    </citation>
    <scope>NUCLEOTIDE SEQUENCE</scope>
    <source>
        <strain evidence="9">AT787</strain>
    </source>
</reference>
<keyword evidence="10" id="KW-1185">Reference proteome</keyword>
<dbReference type="GO" id="GO:0005634">
    <property type="term" value="C:nucleus"/>
    <property type="evidence" value="ECO:0007669"/>
    <property type="project" value="UniProtKB-SubCell"/>
</dbReference>
<evidence type="ECO:0000256" key="7">
    <source>
        <dbReference type="SAM" id="MobiDB-lite"/>
    </source>
</evidence>
<feature type="compositionally biased region" description="Acidic residues" evidence="7">
    <location>
        <begin position="43"/>
        <end position="62"/>
    </location>
</feature>
<dbReference type="PANTHER" id="PTHR13215">
    <property type="entry name" value="RNA POLYMERASE II TRANSCRIPTIONAL COACTIVATOR"/>
    <property type="match status" value="1"/>
</dbReference>
<protein>
    <submittedName>
        <fullName evidence="9">Transcriptional Coactivator p15 (PC4)</fullName>
    </submittedName>
</protein>
<accession>A0A9P3PKB8</accession>
<dbReference type="InterPro" id="IPR045125">
    <property type="entry name" value="Sub1/Tcp4-like"/>
</dbReference>
<dbReference type="GO" id="GO:0003677">
    <property type="term" value="F:DNA binding"/>
    <property type="evidence" value="ECO:0007669"/>
    <property type="project" value="UniProtKB-KW"/>
</dbReference>
<evidence type="ECO:0000256" key="1">
    <source>
        <dbReference type="ARBA" id="ARBA00004123"/>
    </source>
</evidence>
<evidence type="ECO:0000256" key="5">
    <source>
        <dbReference type="ARBA" id="ARBA00023163"/>
    </source>
</evidence>
<dbReference type="AlphaFoldDB" id="A0A9P3PKB8"/>
<evidence type="ECO:0000256" key="4">
    <source>
        <dbReference type="ARBA" id="ARBA00023125"/>
    </source>
</evidence>
<comment type="similarity">
    <text evidence="2">Belongs to the transcriptional coactivator PC4 family.</text>
</comment>
<evidence type="ECO:0000256" key="6">
    <source>
        <dbReference type="ARBA" id="ARBA00023242"/>
    </source>
</evidence>
<organism evidence="9 10">
    <name type="scientific">Lyophyllum shimeji</name>
    <name type="common">Hon-shimeji</name>
    <name type="synonym">Tricholoma shimeji</name>
    <dbReference type="NCBI Taxonomy" id="47721"/>
    <lineage>
        <taxon>Eukaryota</taxon>
        <taxon>Fungi</taxon>
        <taxon>Dikarya</taxon>
        <taxon>Basidiomycota</taxon>
        <taxon>Agaricomycotina</taxon>
        <taxon>Agaricomycetes</taxon>
        <taxon>Agaricomycetidae</taxon>
        <taxon>Agaricales</taxon>
        <taxon>Tricholomatineae</taxon>
        <taxon>Lyophyllaceae</taxon>
        <taxon>Lyophyllum</taxon>
    </lineage>
</organism>
<dbReference type="EMBL" id="BRPK01000004">
    <property type="protein sequence ID" value="GLB37039.1"/>
    <property type="molecule type" value="Genomic_DNA"/>
</dbReference>
<comment type="caution">
    <text evidence="9">The sequence shown here is derived from an EMBL/GenBank/DDBJ whole genome shotgun (WGS) entry which is preliminary data.</text>
</comment>
<evidence type="ECO:0000256" key="3">
    <source>
        <dbReference type="ARBA" id="ARBA00023015"/>
    </source>
</evidence>
<name>A0A9P3PKB8_LYOSH</name>
<evidence type="ECO:0000259" key="8">
    <source>
        <dbReference type="Pfam" id="PF02229"/>
    </source>
</evidence>
<evidence type="ECO:0000313" key="9">
    <source>
        <dbReference type="EMBL" id="GLB37039.1"/>
    </source>
</evidence>
<keyword evidence="5" id="KW-0804">Transcription</keyword>
<dbReference type="Pfam" id="PF02229">
    <property type="entry name" value="PC4"/>
    <property type="match status" value="1"/>
</dbReference>
<gene>
    <name evidence="9" type="ORF">LshimejAT787_0400900</name>
</gene>
<dbReference type="OrthoDB" id="2505440at2759"/>
<dbReference type="SUPFAM" id="SSF54447">
    <property type="entry name" value="ssDNA-binding transcriptional regulator domain"/>
    <property type="match status" value="1"/>
</dbReference>